<accession>A0A6G0XDK4</accession>
<dbReference type="InterPro" id="IPR035979">
    <property type="entry name" value="RBD_domain_sf"/>
</dbReference>
<dbReference type="Gene3D" id="3.30.70.330">
    <property type="match status" value="1"/>
</dbReference>
<dbReference type="EMBL" id="VJMJ01000077">
    <property type="protein sequence ID" value="KAF0738274.1"/>
    <property type="molecule type" value="Genomic_DNA"/>
</dbReference>
<protein>
    <recommendedName>
        <fullName evidence="3">Mei2-like C-terminal RNA recognition motif domain-containing protein</fullName>
    </recommendedName>
</protein>
<dbReference type="Proteomes" id="UP000481153">
    <property type="component" value="Unassembled WGS sequence"/>
</dbReference>
<comment type="caution">
    <text evidence="4">The sequence shown here is derived from an EMBL/GenBank/DDBJ whole genome shotgun (WGS) entry which is preliminary data.</text>
</comment>
<keyword evidence="1" id="KW-0694">RNA-binding</keyword>
<dbReference type="VEuPathDB" id="FungiDB:AeMF1_018910"/>
<dbReference type="GO" id="GO:0003723">
    <property type="term" value="F:RNA binding"/>
    <property type="evidence" value="ECO:0007669"/>
    <property type="project" value="UniProtKB-KW"/>
</dbReference>
<feature type="region of interest" description="Disordered" evidence="2">
    <location>
        <begin position="95"/>
        <end position="120"/>
    </location>
</feature>
<evidence type="ECO:0000259" key="3">
    <source>
        <dbReference type="Pfam" id="PF04059"/>
    </source>
</evidence>
<evidence type="ECO:0000313" key="4">
    <source>
        <dbReference type="EMBL" id="KAF0738274.1"/>
    </source>
</evidence>
<feature type="compositionally biased region" description="Polar residues" evidence="2">
    <location>
        <begin position="95"/>
        <end position="106"/>
    </location>
</feature>
<dbReference type="SUPFAM" id="SSF54928">
    <property type="entry name" value="RNA-binding domain, RBD"/>
    <property type="match status" value="1"/>
</dbReference>
<dbReference type="InterPro" id="IPR007201">
    <property type="entry name" value="Mei2-like_Rrm_C"/>
</dbReference>
<proteinExistence type="predicted"/>
<dbReference type="AlphaFoldDB" id="A0A6G0XDK4"/>
<name>A0A6G0XDK4_9STRA</name>
<feature type="domain" description="Mei2-like C-terminal RNA recognition motif" evidence="3">
    <location>
        <begin position="430"/>
        <end position="526"/>
    </location>
</feature>
<dbReference type="CDD" id="cd19757">
    <property type="entry name" value="Bbox1"/>
    <property type="match status" value="1"/>
</dbReference>
<dbReference type="InterPro" id="IPR012677">
    <property type="entry name" value="Nucleotide-bd_a/b_plait_sf"/>
</dbReference>
<dbReference type="InterPro" id="IPR034454">
    <property type="entry name" value="MEI2-like_RRM3"/>
</dbReference>
<dbReference type="Pfam" id="PF22586">
    <property type="entry name" value="ANCHR-like_BBOX"/>
    <property type="match status" value="1"/>
</dbReference>
<dbReference type="Gene3D" id="4.10.830.40">
    <property type="match status" value="1"/>
</dbReference>
<organism evidence="4 5">
    <name type="scientific">Aphanomyces euteiches</name>
    <dbReference type="NCBI Taxonomy" id="100861"/>
    <lineage>
        <taxon>Eukaryota</taxon>
        <taxon>Sar</taxon>
        <taxon>Stramenopiles</taxon>
        <taxon>Oomycota</taxon>
        <taxon>Saprolegniomycetes</taxon>
        <taxon>Saprolegniales</taxon>
        <taxon>Verrucalvaceae</taxon>
        <taxon>Aphanomyces</taxon>
    </lineage>
</organism>
<dbReference type="CDD" id="cd12531">
    <property type="entry name" value="RRM3_MEI2_like"/>
    <property type="match status" value="1"/>
</dbReference>
<keyword evidence="5" id="KW-1185">Reference proteome</keyword>
<evidence type="ECO:0000313" key="5">
    <source>
        <dbReference type="Proteomes" id="UP000481153"/>
    </source>
</evidence>
<gene>
    <name evidence="4" type="ORF">Ae201684_005833</name>
</gene>
<sequence length="619" mass="69288">MDSSSRIEKSSAIIACDECGQVDATSTCLACELVYCHVCLEEVHRNGKLQSHIDNRCIQRMSNNQEEDAQSDLNTFEAWKTSDLWGSWNVFGERPTSQTSNHSWTNPAYDDSSSSSDDEPKASSFSSAFKSLALTHSVDPSFDFPSPVAATMTTAPAAWTRSVSQNELEDLFTALEMSRASRHVVVRSISRHLSSSEVSNISHIMHSFGEIAQYIPAFALHGLLVYSYFDLPAAVHAVQHYQTIRRDDPNSLSVAFCVAYEPPAMHNHAVVAVEVHAPLDSLPTTDEMIQFCTRFGSIARVTQAEYACAVFMVELSDTRDVGQAIVQLNRAKFGGQFSLSAQLAPLPLHVQKLVQSFRHAMDTQSQHSSLSFEPNLSSMSFHQPASDGFQPLFRRESAMATPPTTTAPPSSQESAFSLVLDRVSKGLDRRTTLMIRNIPNKYTQSMLLAEINENHQDDYDFFYLPIDFKNKCNMGYAFINFVTYDAIVPFYQAFNGQKWRNFNSEKVCAITYARLQGKAAMVARFQNSSVLEKHESYRPLVFKSSGPDKGMLEPFPAPRIVKPRAYVSPDHQDQPASMPFYHPSATTYNGGLDPRLYQEQHRAYHQGYVQPSKKPVLRA</sequence>
<reference evidence="4 5" key="1">
    <citation type="submission" date="2019-07" db="EMBL/GenBank/DDBJ databases">
        <title>Genomics analysis of Aphanomyces spp. identifies a new class of oomycete effector associated with host adaptation.</title>
        <authorList>
            <person name="Gaulin E."/>
        </authorList>
    </citation>
    <scope>NUCLEOTIDE SEQUENCE [LARGE SCALE GENOMIC DNA]</scope>
    <source>
        <strain evidence="4 5">ATCC 201684</strain>
    </source>
</reference>
<evidence type="ECO:0000256" key="1">
    <source>
        <dbReference type="ARBA" id="ARBA00022884"/>
    </source>
</evidence>
<dbReference type="Pfam" id="PF04059">
    <property type="entry name" value="RRM_2"/>
    <property type="match status" value="1"/>
</dbReference>
<evidence type="ECO:0000256" key="2">
    <source>
        <dbReference type="SAM" id="MobiDB-lite"/>
    </source>
</evidence>
<dbReference type="PANTHER" id="PTHR23189">
    <property type="entry name" value="RNA RECOGNITION MOTIF-CONTAINING"/>
    <property type="match status" value="1"/>
</dbReference>